<reference evidence="2" key="1">
    <citation type="journal article" date="2021" name="Environ. Microbiol.">
        <title>Genomic characterization of three novel Desulfobacterota classes expand the metabolic and phylogenetic diversity of the phylum.</title>
        <authorList>
            <person name="Murphy C.L."/>
            <person name="Biggerstaff J."/>
            <person name="Eichhorn A."/>
            <person name="Ewing E."/>
            <person name="Shahan R."/>
            <person name="Soriano D."/>
            <person name="Stewart S."/>
            <person name="VanMol K."/>
            <person name="Walker R."/>
            <person name="Walters P."/>
            <person name="Elshahed M.S."/>
            <person name="Youssef N.H."/>
        </authorList>
    </citation>
    <scope>NUCLEOTIDE SEQUENCE</scope>
    <source>
        <strain evidence="2">Zod_Metabat.24</strain>
    </source>
</reference>
<evidence type="ECO:0000259" key="1">
    <source>
        <dbReference type="Pfam" id="PF08241"/>
    </source>
</evidence>
<comment type="caution">
    <text evidence="2">The sequence shown here is derived from an EMBL/GenBank/DDBJ whole genome shotgun (WGS) entry which is preliminary data.</text>
</comment>
<sequence>MEKGNRHYTDEEITGSNIVFHDEFDAEIYDWKWGKQYGIEEMERIVSDYRTYLKGELGRIEKYLDVGCGTGAAVANLSLFNKIGEAHGSDISMGMLKVCGKNAAGAGGRVRLTLSDAQRLPYKDESFDFITCHAILHHVPHPEAVMKEVFRLLKPGGRALVFEPTRHGTELVFKIMRYTWGIPYTIRERLKGKKPIWVLEEKYVETLDSPVDITTFHPKELRKIVRDIPFAEADVTTYGFLGNLMKFFAHSFRKIRPIKLALDCIIKILSRLDEGILKKIVPETLYFQAVIYVKK</sequence>
<keyword evidence="2" id="KW-0808">Transferase</keyword>
<dbReference type="SUPFAM" id="SSF53335">
    <property type="entry name" value="S-adenosyl-L-methionine-dependent methyltransferases"/>
    <property type="match status" value="1"/>
</dbReference>
<dbReference type="InterPro" id="IPR029063">
    <property type="entry name" value="SAM-dependent_MTases_sf"/>
</dbReference>
<dbReference type="GO" id="GO:0032259">
    <property type="term" value="P:methylation"/>
    <property type="evidence" value="ECO:0007669"/>
    <property type="project" value="UniProtKB-KW"/>
</dbReference>
<accession>A0A9D8KF15</accession>
<feature type="domain" description="Methyltransferase type 11" evidence="1">
    <location>
        <begin position="64"/>
        <end position="160"/>
    </location>
</feature>
<dbReference type="Gene3D" id="3.40.50.150">
    <property type="entry name" value="Vaccinia Virus protein VP39"/>
    <property type="match status" value="1"/>
</dbReference>
<organism evidence="2 3">
    <name type="scientific">Candidatus Zymogenus saltonus</name>
    <dbReference type="NCBI Taxonomy" id="2844893"/>
    <lineage>
        <taxon>Bacteria</taxon>
        <taxon>Deltaproteobacteria</taxon>
        <taxon>Candidatus Zymogenia</taxon>
        <taxon>Candidatus Zymogeniales</taxon>
        <taxon>Candidatus Zymogenaceae</taxon>
        <taxon>Candidatus Zymogenus</taxon>
    </lineage>
</organism>
<dbReference type="InterPro" id="IPR013216">
    <property type="entry name" value="Methyltransf_11"/>
</dbReference>
<reference evidence="2" key="2">
    <citation type="submission" date="2021-01" db="EMBL/GenBank/DDBJ databases">
        <authorList>
            <person name="Hahn C.R."/>
            <person name="Youssef N.H."/>
            <person name="Elshahed M."/>
        </authorList>
    </citation>
    <scope>NUCLEOTIDE SEQUENCE</scope>
    <source>
        <strain evidence="2">Zod_Metabat.24</strain>
    </source>
</reference>
<dbReference type="GO" id="GO:0008757">
    <property type="term" value="F:S-adenosylmethionine-dependent methyltransferase activity"/>
    <property type="evidence" value="ECO:0007669"/>
    <property type="project" value="InterPro"/>
</dbReference>
<protein>
    <submittedName>
        <fullName evidence="2">Methyltransferase domain-containing protein</fullName>
    </submittedName>
</protein>
<dbReference type="EMBL" id="JAFGIX010000046">
    <property type="protein sequence ID" value="MBN1573307.1"/>
    <property type="molecule type" value="Genomic_DNA"/>
</dbReference>
<dbReference type="Proteomes" id="UP000809273">
    <property type="component" value="Unassembled WGS sequence"/>
</dbReference>
<dbReference type="PANTHER" id="PTHR43591:SF24">
    <property type="entry name" value="2-METHOXY-6-POLYPRENYL-1,4-BENZOQUINOL METHYLASE, MITOCHONDRIAL"/>
    <property type="match status" value="1"/>
</dbReference>
<proteinExistence type="predicted"/>
<evidence type="ECO:0000313" key="3">
    <source>
        <dbReference type="Proteomes" id="UP000809273"/>
    </source>
</evidence>
<name>A0A9D8KF15_9DELT</name>
<evidence type="ECO:0000313" key="2">
    <source>
        <dbReference type="EMBL" id="MBN1573307.1"/>
    </source>
</evidence>
<dbReference type="PANTHER" id="PTHR43591">
    <property type="entry name" value="METHYLTRANSFERASE"/>
    <property type="match status" value="1"/>
</dbReference>
<dbReference type="Pfam" id="PF08241">
    <property type="entry name" value="Methyltransf_11"/>
    <property type="match status" value="1"/>
</dbReference>
<gene>
    <name evidence="2" type="ORF">JW984_08950</name>
</gene>
<dbReference type="AlphaFoldDB" id="A0A9D8KF15"/>
<keyword evidence="2" id="KW-0489">Methyltransferase</keyword>
<dbReference type="CDD" id="cd02440">
    <property type="entry name" value="AdoMet_MTases"/>
    <property type="match status" value="1"/>
</dbReference>